<evidence type="ECO:0000313" key="3">
    <source>
        <dbReference type="Proteomes" id="UP000823990"/>
    </source>
</evidence>
<dbReference type="AlphaFoldDB" id="A0A9D1PZZ0"/>
<accession>A0A9D1PZZ0</accession>
<comment type="caution">
    <text evidence="2">The sequence shown here is derived from an EMBL/GenBank/DDBJ whole genome shotgun (WGS) entry which is preliminary data.</text>
</comment>
<evidence type="ECO:0000313" key="2">
    <source>
        <dbReference type="EMBL" id="HIW02725.1"/>
    </source>
</evidence>
<keyword evidence="1" id="KW-0732">Signal</keyword>
<feature type="chain" id="PRO_5039304913" evidence="1">
    <location>
        <begin position="28"/>
        <end position="675"/>
    </location>
</feature>
<gene>
    <name evidence="2" type="ORF">H9892_05235</name>
</gene>
<proteinExistence type="predicted"/>
<feature type="signal peptide" evidence="1">
    <location>
        <begin position="1"/>
        <end position="27"/>
    </location>
</feature>
<evidence type="ECO:0000256" key="1">
    <source>
        <dbReference type="SAM" id="SignalP"/>
    </source>
</evidence>
<protein>
    <submittedName>
        <fullName evidence="2">Uncharacterized protein</fullName>
    </submittedName>
</protein>
<reference evidence="2" key="2">
    <citation type="submission" date="2021-04" db="EMBL/GenBank/DDBJ databases">
        <authorList>
            <person name="Gilroy R."/>
        </authorList>
    </citation>
    <scope>NUCLEOTIDE SEQUENCE</scope>
    <source>
        <strain evidence="2">12435</strain>
    </source>
</reference>
<reference evidence="2" key="1">
    <citation type="journal article" date="2021" name="PeerJ">
        <title>Extensive microbial diversity within the chicken gut microbiome revealed by metagenomics and culture.</title>
        <authorList>
            <person name="Gilroy R."/>
            <person name="Ravi A."/>
            <person name="Getino M."/>
            <person name="Pursley I."/>
            <person name="Horton D.L."/>
            <person name="Alikhan N.F."/>
            <person name="Baker D."/>
            <person name="Gharbi K."/>
            <person name="Hall N."/>
            <person name="Watson M."/>
            <person name="Adriaenssens E.M."/>
            <person name="Foster-Nyarko E."/>
            <person name="Jarju S."/>
            <person name="Secka A."/>
            <person name="Antonio M."/>
            <person name="Oren A."/>
            <person name="Chaudhuri R.R."/>
            <person name="La Ragione R."/>
            <person name="Hildebrand F."/>
            <person name="Pallen M.J."/>
        </authorList>
    </citation>
    <scope>NUCLEOTIDE SEQUENCE</scope>
    <source>
        <strain evidence="2">12435</strain>
    </source>
</reference>
<sequence>MRRIAKKAAAFAIAVAVLLCGVGAAFTGCSTTDPDGGPVNTSGVVYSNGGTVVQYGDYVYFINGIPDYTDENGTSNVAGNVIKGGLYRTEIDWQRRDSVSEAMKDELERLKDDARFADPDDESDKGFDEVDYEKTEARATTLRDVLDFEHEVKDYIQLGEYTIGNEDGSELPTYTDENGKVRQNFVPTADKSGEYGVVSERVVGKKIGTSGYDGGFWIYDGIVYFASPSVDRDTEGNVEYTRPSFWAYNIASGSLNELYSATEDSASVPYAFYKEGNNVYLATFENYYANADDEEAGDLTGYIVVNRISGTRVVETYELVEDVTAAYFFVAETYDPDSDILSAHDFIYYTRDNTENDHDPDGTTLEMVYAAARPGDDTARFTVTSAASGTIGVEGIEGEERGASSEGGYLYYTMTGASGTTRLAIDDLGHQISTFAQESGDERATMIAPELRDTVLCEDTSAYTTILPVPQDEYNMNAPAFMGENSDGIFRVTADGRTQVYNGSITLVGYNDGRIYCTLESAQEDTEESEDTDDSESETASAFVSASAFQDYNNQTATILNFGVVPTTTPFSLDFVDLDFGEVEGATADTVETYVSYFATYGGSMTDYMYLNKVSGRWESASTSNLKVGEVIYSEKPAITCYDHNCLNFLHDHSSWDDYTPDEEEGTTGEDGMVM</sequence>
<dbReference type="EMBL" id="DXHS01000081">
    <property type="protein sequence ID" value="HIW02725.1"/>
    <property type="molecule type" value="Genomic_DNA"/>
</dbReference>
<dbReference type="Proteomes" id="UP000823990">
    <property type="component" value="Unassembled WGS sequence"/>
</dbReference>
<organism evidence="2 3">
    <name type="scientific">Candidatus Protoclostridium stercorigallinarum</name>
    <dbReference type="NCBI Taxonomy" id="2838741"/>
    <lineage>
        <taxon>Bacteria</taxon>
        <taxon>Bacillati</taxon>
        <taxon>Bacillota</taxon>
        <taxon>Clostridia</taxon>
        <taxon>Candidatus Protoclostridium</taxon>
    </lineage>
</organism>
<name>A0A9D1PZZ0_9FIRM</name>
<dbReference type="PROSITE" id="PS51257">
    <property type="entry name" value="PROKAR_LIPOPROTEIN"/>
    <property type="match status" value="1"/>
</dbReference>